<keyword evidence="2" id="KW-1185">Reference proteome</keyword>
<proteinExistence type="predicted"/>
<protein>
    <submittedName>
        <fullName evidence="1">Uncharacterized protein</fullName>
    </submittedName>
</protein>
<evidence type="ECO:0000313" key="1">
    <source>
        <dbReference type="EMBL" id="KAG0431157.1"/>
    </source>
</evidence>
<evidence type="ECO:0000313" key="2">
    <source>
        <dbReference type="Proteomes" id="UP000805193"/>
    </source>
</evidence>
<dbReference type="EMBL" id="JABSTQ010009251">
    <property type="protein sequence ID" value="KAG0431157.1"/>
    <property type="molecule type" value="Genomic_DNA"/>
</dbReference>
<reference evidence="1 2" key="1">
    <citation type="journal article" date="2020" name="Cell">
        <title>Large-Scale Comparative Analyses of Tick Genomes Elucidate Their Genetic Diversity and Vector Capacities.</title>
        <authorList>
            <consortium name="Tick Genome and Microbiome Consortium (TIGMIC)"/>
            <person name="Jia N."/>
            <person name="Wang J."/>
            <person name="Shi W."/>
            <person name="Du L."/>
            <person name="Sun Y."/>
            <person name="Zhan W."/>
            <person name="Jiang J.F."/>
            <person name="Wang Q."/>
            <person name="Zhang B."/>
            <person name="Ji P."/>
            <person name="Bell-Sakyi L."/>
            <person name="Cui X.M."/>
            <person name="Yuan T.T."/>
            <person name="Jiang B.G."/>
            <person name="Yang W.F."/>
            <person name="Lam T.T."/>
            <person name="Chang Q.C."/>
            <person name="Ding S.J."/>
            <person name="Wang X.J."/>
            <person name="Zhu J.G."/>
            <person name="Ruan X.D."/>
            <person name="Zhao L."/>
            <person name="Wei J.T."/>
            <person name="Ye R.Z."/>
            <person name="Que T.C."/>
            <person name="Du C.H."/>
            <person name="Zhou Y.H."/>
            <person name="Cheng J.X."/>
            <person name="Dai P.F."/>
            <person name="Guo W.B."/>
            <person name="Han X.H."/>
            <person name="Huang E.J."/>
            <person name="Li L.F."/>
            <person name="Wei W."/>
            <person name="Gao Y.C."/>
            <person name="Liu J.Z."/>
            <person name="Shao H.Z."/>
            <person name="Wang X."/>
            <person name="Wang C.C."/>
            <person name="Yang T.C."/>
            <person name="Huo Q.B."/>
            <person name="Li W."/>
            <person name="Chen H.Y."/>
            <person name="Chen S.E."/>
            <person name="Zhou L.G."/>
            <person name="Ni X.B."/>
            <person name="Tian J.H."/>
            <person name="Sheng Y."/>
            <person name="Liu T."/>
            <person name="Pan Y.S."/>
            <person name="Xia L.Y."/>
            <person name="Li J."/>
            <person name="Zhao F."/>
            <person name="Cao W.C."/>
        </authorList>
    </citation>
    <scope>NUCLEOTIDE SEQUENCE [LARGE SCALE GENOMIC DNA]</scope>
    <source>
        <strain evidence="1">Iper-2018</strain>
    </source>
</reference>
<sequence length="104" mass="11666">MARTSADSTRTTILTAISARRSFGATWWYTSCHHSNLHVLNLNRQNPSYADGIDWSQFYEVTGRNHYSYTEVQMKIRKVGFSPGALLLPDPIAEKSDTAGVSEL</sequence>
<gene>
    <name evidence="1" type="ORF">HPB47_022042</name>
</gene>
<comment type="caution">
    <text evidence="1">The sequence shown here is derived from an EMBL/GenBank/DDBJ whole genome shotgun (WGS) entry which is preliminary data.</text>
</comment>
<name>A0AC60QAU8_IXOPE</name>
<organism evidence="1 2">
    <name type="scientific">Ixodes persulcatus</name>
    <name type="common">Taiga tick</name>
    <dbReference type="NCBI Taxonomy" id="34615"/>
    <lineage>
        <taxon>Eukaryota</taxon>
        <taxon>Metazoa</taxon>
        <taxon>Ecdysozoa</taxon>
        <taxon>Arthropoda</taxon>
        <taxon>Chelicerata</taxon>
        <taxon>Arachnida</taxon>
        <taxon>Acari</taxon>
        <taxon>Parasitiformes</taxon>
        <taxon>Ixodida</taxon>
        <taxon>Ixodoidea</taxon>
        <taxon>Ixodidae</taxon>
        <taxon>Ixodinae</taxon>
        <taxon>Ixodes</taxon>
    </lineage>
</organism>
<accession>A0AC60QAU8</accession>
<dbReference type="Proteomes" id="UP000805193">
    <property type="component" value="Unassembled WGS sequence"/>
</dbReference>